<organism evidence="1 2">
    <name type="scientific">Mycolicibacterium confluentis</name>
    <dbReference type="NCBI Taxonomy" id="28047"/>
    <lineage>
        <taxon>Bacteria</taxon>
        <taxon>Bacillati</taxon>
        <taxon>Actinomycetota</taxon>
        <taxon>Actinomycetes</taxon>
        <taxon>Mycobacteriales</taxon>
        <taxon>Mycobacteriaceae</taxon>
        <taxon>Mycolicibacterium</taxon>
    </lineage>
</organism>
<evidence type="ECO:0000313" key="1">
    <source>
        <dbReference type="EMBL" id="BBZ33638.1"/>
    </source>
</evidence>
<dbReference type="Proteomes" id="UP000466931">
    <property type="component" value="Chromosome"/>
</dbReference>
<evidence type="ECO:0000313" key="2">
    <source>
        <dbReference type="Proteomes" id="UP000466931"/>
    </source>
</evidence>
<dbReference type="EMBL" id="AP022612">
    <property type="protein sequence ID" value="BBZ33638.1"/>
    <property type="molecule type" value="Genomic_DNA"/>
</dbReference>
<sequence length="72" mass="8075">MVRGGEVVECRKCTAGECSHEELCPMMIRWYDDPWDGTFWRRCECTAGIPGPVFPVKVTRVPKTLSEGGELA</sequence>
<dbReference type="AlphaFoldDB" id="A0A7I7XWI8"/>
<protein>
    <submittedName>
        <fullName evidence="1">Uncharacterized protein</fullName>
    </submittedName>
</protein>
<accession>A0A7I7XWI8</accession>
<proteinExistence type="predicted"/>
<name>A0A7I7XWI8_9MYCO</name>
<reference evidence="1" key="1">
    <citation type="journal article" date="2019" name="Emerg. Microbes Infect.">
        <title>Comprehensive subspecies identification of 175 nontuberculous mycobacteria species based on 7547 genomic profiles.</title>
        <authorList>
            <person name="Matsumoto Y."/>
            <person name="Kinjo T."/>
            <person name="Motooka D."/>
            <person name="Nabeya D."/>
            <person name="Jung N."/>
            <person name="Uechi K."/>
            <person name="Horii T."/>
            <person name="Iida T."/>
            <person name="Fujita J."/>
            <person name="Nakamura S."/>
        </authorList>
    </citation>
    <scope>NUCLEOTIDE SEQUENCE [LARGE SCALE GENOMIC DNA]</scope>
    <source>
        <strain evidence="1">JCM 13671</strain>
    </source>
</reference>
<keyword evidence="2" id="KW-1185">Reference proteome</keyword>
<reference evidence="1" key="2">
    <citation type="submission" date="2020-02" db="EMBL/GenBank/DDBJ databases">
        <authorList>
            <person name="Matsumoto Y."/>
            <person name="Motooka D."/>
            <person name="Nakamura S."/>
        </authorList>
    </citation>
    <scope>NUCLEOTIDE SEQUENCE</scope>
    <source>
        <strain evidence="1">JCM 13671</strain>
    </source>
</reference>
<gene>
    <name evidence="1" type="ORF">MCNF_22430</name>
</gene>